<evidence type="ECO:0000259" key="5">
    <source>
        <dbReference type="Pfam" id="PF12972"/>
    </source>
</evidence>
<gene>
    <name evidence="6" type="ORF">HMPREF1535_03321</name>
</gene>
<accession>A0A0F5J7Q5</accession>
<proteinExistence type="predicted"/>
<feature type="domain" description="Alpha-N-acetylglucosaminidase tim-barrel" evidence="3">
    <location>
        <begin position="121"/>
        <end position="434"/>
    </location>
</feature>
<dbReference type="PANTHER" id="PTHR12872">
    <property type="entry name" value="ALPHA-N-ACETYLGLUCOSAMINIDASE"/>
    <property type="match status" value="1"/>
</dbReference>
<dbReference type="GO" id="GO:0016787">
    <property type="term" value="F:hydrolase activity"/>
    <property type="evidence" value="ECO:0007669"/>
    <property type="project" value="UniProtKB-KW"/>
</dbReference>
<dbReference type="STRING" id="927665.HMPREF1535_03321"/>
<sequence>MRIVSKVFLLFCILSLMSCQKDPQIQAAYDLIERITPGYSQQFSLELIEPENGNDVYEVAGENGKVVLRGNNTVSLATAYNQYLKYHCNAHVSWFGDQLNLPATLPVPAETTHRIINGKYRVYFNYCTLSYTGAWWDWERWQREIDYMAMNSINTPLSVVGLEGVWYNTLLRFGFTDEEARSYLVDPAHFAWQWMPNIESFGGPLPKSWIDSHIALGKQVVNRQLELGMTPIQQGFSGAVPRKMMEKFPEAKIQKQPDWYGFEGICQLDPLDPLFTELGKAFLEEEQKLYGTYGLYAADPFHESKPPVDTPEYLNAVGASIHKLMKTFDPEALWVMQAWSFRKDIASVVPKHDLLVLSLNGALGGEDHFCNHDFVVGNLHNFGGRVNLHGDLPLVSSNQFMKAKQETPNVVGSGLFMESIGQNPVFYELAFEMPVHQDSVKLEEWLNKYAERRYGAFSDAANKAWELLLAGPYRAGTNGVESSSIICARPAVDVKKSGPNAGFNIPYDPQSLIEAEVCLLQDAEQLKGSGPYRFDIVDVQRQIMSNLGQEIHKKAAEAFKKKDKEAFALHSGRFLELLKDVDILLRTRTEFNFDQWLTDARAWGTTDEERNLFEKNASSLVTIWGGQVDVRQFDYSWREWTGLIEGYYLQRWKQFYDMLQGHLDNGTIYREEDAKMDLGRQAFRANEFYDSLADWELAFVDRPGKARTPVTEGDEVAVARRMLDKYKQLSKEYYNVEKTN</sequence>
<dbReference type="InterPro" id="IPR024733">
    <property type="entry name" value="NAGLU_tim-barrel"/>
</dbReference>
<dbReference type="InterPro" id="IPR007781">
    <property type="entry name" value="NAGLU"/>
</dbReference>
<dbReference type="Gene3D" id="1.20.120.670">
    <property type="entry name" value="N-acetyl-b-d-glucoasminidase"/>
    <property type="match status" value="1"/>
</dbReference>
<feature type="chain" id="PRO_5002488834" description="Alpha-N-acetylglucosaminidase" evidence="2">
    <location>
        <begin position="22"/>
        <end position="740"/>
    </location>
</feature>
<dbReference type="AlphaFoldDB" id="A0A0F5J7Q5"/>
<dbReference type="InterPro" id="IPR024732">
    <property type="entry name" value="NAGLU_C"/>
</dbReference>
<dbReference type="InterPro" id="IPR029018">
    <property type="entry name" value="Hex-like_dom2"/>
</dbReference>
<evidence type="ECO:0008006" key="8">
    <source>
        <dbReference type="Google" id="ProtNLM"/>
    </source>
</evidence>
<name>A0A0F5J7Q5_9BACT</name>
<dbReference type="Pfam" id="PF05089">
    <property type="entry name" value="NAGLU"/>
    <property type="match status" value="1"/>
</dbReference>
<protein>
    <recommendedName>
        <fullName evidence="8">Alpha-N-acetylglucosaminidase</fullName>
    </recommendedName>
</protein>
<dbReference type="EMBL" id="AQHV01000014">
    <property type="protein sequence ID" value="KKB53773.1"/>
    <property type="molecule type" value="Genomic_DNA"/>
</dbReference>
<dbReference type="HOGENOM" id="CLU_011988_2_1_10"/>
<reference evidence="6 7" key="1">
    <citation type="submission" date="2013-04" db="EMBL/GenBank/DDBJ databases">
        <title>The Genome Sequence of Parabacteroides goldsteinii DSM 19448.</title>
        <authorList>
            <consortium name="The Broad Institute Genomics Platform"/>
            <person name="Earl A."/>
            <person name="Ward D."/>
            <person name="Feldgarden M."/>
            <person name="Gevers D."/>
            <person name="Martens E."/>
            <person name="Sakamoto M."/>
            <person name="Benno Y."/>
            <person name="Song Y."/>
            <person name="Liu C."/>
            <person name="Lee J."/>
            <person name="Bolanos M."/>
            <person name="Vaisanen M.L."/>
            <person name="Finegold S.M."/>
            <person name="Walker B."/>
            <person name="Young S."/>
            <person name="Zeng Q."/>
            <person name="Gargeya S."/>
            <person name="Fitzgerald M."/>
            <person name="Haas B."/>
            <person name="Abouelleil A."/>
            <person name="Allen A.W."/>
            <person name="Alvarado L."/>
            <person name="Arachchi H.M."/>
            <person name="Berlin A.M."/>
            <person name="Chapman S.B."/>
            <person name="Gainer-Dewar J."/>
            <person name="Goldberg J."/>
            <person name="Griggs A."/>
            <person name="Gujja S."/>
            <person name="Hansen M."/>
            <person name="Howarth C."/>
            <person name="Imamovic A."/>
            <person name="Ireland A."/>
            <person name="Larimer J."/>
            <person name="McCowan C."/>
            <person name="Murphy C."/>
            <person name="Pearson M."/>
            <person name="Poon T.W."/>
            <person name="Priest M."/>
            <person name="Roberts A."/>
            <person name="Saif S."/>
            <person name="Shea T."/>
            <person name="Sisk P."/>
            <person name="Sykes S."/>
            <person name="Wortman J."/>
            <person name="Nusbaum C."/>
            <person name="Birren B."/>
        </authorList>
    </citation>
    <scope>NUCLEOTIDE SEQUENCE [LARGE SCALE GENOMIC DNA]</scope>
    <source>
        <strain evidence="6 7">DSM 19448</strain>
    </source>
</reference>
<dbReference type="PATRIC" id="fig|927665.4.peg.3414"/>
<dbReference type="InterPro" id="IPR024240">
    <property type="entry name" value="NAGLU_N"/>
</dbReference>
<feature type="signal peptide" evidence="2">
    <location>
        <begin position="1"/>
        <end position="21"/>
    </location>
</feature>
<evidence type="ECO:0000256" key="2">
    <source>
        <dbReference type="SAM" id="SignalP"/>
    </source>
</evidence>
<dbReference type="Pfam" id="PF12972">
    <property type="entry name" value="NAGLU_C"/>
    <property type="match status" value="1"/>
</dbReference>
<organism evidence="6 7">
    <name type="scientific">Parabacteroides goldsteinii DSM 19448 = WAL 12034</name>
    <dbReference type="NCBI Taxonomy" id="927665"/>
    <lineage>
        <taxon>Bacteria</taxon>
        <taxon>Pseudomonadati</taxon>
        <taxon>Bacteroidota</taxon>
        <taxon>Bacteroidia</taxon>
        <taxon>Bacteroidales</taxon>
        <taxon>Tannerellaceae</taxon>
        <taxon>Parabacteroides</taxon>
    </lineage>
</organism>
<evidence type="ECO:0000313" key="6">
    <source>
        <dbReference type="EMBL" id="KKB53773.1"/>
    </source>
</evidence>
<evidence type="ECO:0000259" key="3">
    <source>
        <dbReference type="Pfam" id="PF05089"/>
    </source>
</evidence>
<keyword evidence="2" id="KW-0732">Signal</keyword>
<evidence type="ECO:0000259" key="4">
    <source>
        <dbReference type="Pfam" id="PF12971"/>
    </source>
</evidence>
<dbReference type="Proteomes" id="UP000033047">
    <property type="component" value="Unassembled WGS sequence"/>
</dbReference>
<dbReference type="RefSeq" id="WP_046146844.1">
    <property type="nucleotide sequence ID" value="NZ_KQ033913.1"/>
</dbReference>
<evidence type="ECO:0000256" key="1">
    <source>
        <dbReference type="ARBA" id="ARBA00022801"/>
    </source>
</evidence>
<dbReference type="Gene3D" id="3.30.379.10">
    <property type="entry name" value="Chitobiase/beta-hexosaminidase domain 2-like"/>
    <property type="match status" value="1"/>
</dbReference>
<feature type="domain" description="Alpha-N-acetylglucosaminidase C-terminal" evidence="5">
    <location>
        <begin position="445"/>
        <end position="725"/>
    </location>
</feature>
<keyword evidence="1" id="KW-0378">Hydrolase</keyword>
<dbReference type="Pfam" id="PF12971">
    <property type="entry name" value="NAGLU_N"/>
    <property type="match status" value="1"/>
</dbReference>
<comment type="caution">
    <text evidence="6">The sequence shown here is derived from an EMBL/GenBank/DDBJ whole genome shotgun (WGS) entry which is preliminary data.</text>
</comment>
<dbReference type="GO" id="GO:0005975">
    <property type="term" value="P:carbohydrate metabolic process"/>
    <property type="evidence" value="ECO:0007669"/>
    <property type="project" value="UniProtKB-ARBA"/>
</dbReference>
<evidence type="ECO:0000313" key="7">
    <source>
        <dbReference type="Proteomes" id="UP000033047"/>
    </source>
</evidence>
<dbReference type="PROSITE" id="PS51257">
    <property type="entry name" value="PROKAR_LIPOPROTEIN"/>
    <property type="match status" value="1"/>
</dbReference>
<feature type="domain" description="Alpha-N-acetylglucosaminidase N-terminal" evidence="4">
    <location>
        <begin position="26"/>
        <end position="106"/>
    </location>
</feature>
<dbReference type="Gene3D" id="3.20.20.80">
    <property type="entry name" value="Glycosidases"/>
    <property type="match status" value="1"/>
</dbReference>
<dbReference type="PANTHER" id="PTHR12872:SF1">
    <property type="entry name" value="ALPHA-N-ACETYLGLUCOSAMINIDASE"/>
    <property type="match status" value="1"/>
</dbReference>